<accession>A0A2A7S9N5</accession>
<evidence type="ECO:0000313" key="2">
    <source>
        <dbReference type="Proteomes" id="UP000220629"/>
    </source>
</evidence>
<name>A0A2A7S9N5_BURGA</name>
<dbReference type="Proteomes" id="UP000220629">
    <property type="component" value="Unassembled WGS sequence"/>
</dbReference>
<reference evidence="2" key="1">
    <citation type="submission" date="2017-09" db="EMBL/GenBank/DDBJ databases">
        <title>FDA dAtabase for Regulatory Grade micrObial Sequences (FDA-ARGOS): Supporting development and validation of Infectious Disease Dx tests.</title>
        <authorList>
            <person name="Minogue T."/>
            <person name="Wolcott M."/>
            <person name="Wasieloski L."/>
            <person name="Aguilar W."/>
            <person name="Moore D."/>
            <person name="Tallon L."/>
            <person name="Sadzewicz L."/>
            <person name="Ott S."/>
            <person name="Zhao X."/>
            <person name="Nagaraj S."/>
            <person name="Vavikolanu K."/>
            <person name="Aluvathingal J."/>
            <person name="Nadendla S."/>
            <person name="Sichtig H."/>
        </authorList>
    </citation>
    <scope>NUCLEOTIDE SEQUENCE [LARGE SCALE GENOMIC DNA]</scope>
    <source>
        <strain evidence="2">FDAARGOS_390</strain>
    </source>
</reference>
<dbReference type="RefSeq" id="WP_127840973.1">
    <property type="nucleotide sequence ID" value="NZ_PDDY01000003.1"/>
</dbReference>
<proteinExistence type="predicted"/>
<evidence type="ECO:0000313" key="1">
    <source>
        <dbReference type="EMBL" id="PEH40414.1"/>
    </source>
</evidence>
<dbReference type="EMBL" id="PDDY01000003">
    <property type="protein sequence ID" value="PEH40414.1"/>
    <property type="molecule type" value="Genomic_DNA"/>
</dbReference>
<dbReference type="AlphaFoldDB" id="A0A2A7S9N5"/>
<organism evidence="1 2">
    <name type="scientific">Burkholderia gladioli</name>
    <name type="common">Pseudomonas marginata</name>
    <name type="synonym">Phytomonas marginata</name>
    <dbReference type="NCBI Taxonomy" id="28095"/>
    <lineage>
        <taxon>Bacteria</taxon>
        <taxon>Pseudomonadati</taxon>
        <taxon>Pseudomonadota</taxon>
        <taxon>Betaproteobacteria</taxon>
        <taxon>Burkholderiales</taxon>
        <taxon>Burkholderiaceae</taxon>
        <taxon>Burkholderia</taxon>
    </lineage>
</organism>
<protein>
    <submittedName>
        <fullName evidence="1">Uncharacterized protein</fullName>
    </submittedName>
</protein>
<comment type="caution">
    <text evidence="1">The sequence shown here is derived from an EMBL/GenBank/DDBJ whole genome shotgun (WGS) entry which is preliminary data.</text>
</comment>
<sequence>MELTHPNNTDVRSAYLHVAVERSHGVPDLLPDLLEVRIACGIGPDSSDERLQLAALQHARRLLDDTIASLAPRGVDEAIEHHKSPGDQGILSKLESIDMKSLPA</sequence>
<gene>
    <name evidence="1" type="ORF">CRM94_16965</name>
</gene>